<name>A0A679JEZ2_9HYPH</name>
<evidence type="ECO:0000313" key="1">
    <source>
        <dbReference type="EMBL" id="CAA2108978.1"/>
    </source>
</evidence>
<keyword evidence="1" id="KW-0614">Plasmid</keyword>
<protein>
    <submittedName>
        <fullName evidence="1">Uncharacterized protein</fullName>
    </submittedName>
</protein>
<geneLocation type="plasmid" evidence="1">
    <name>2</name>
</geneLocation>
<sequence length="453" mass="50806">MSDLFGPDVMWIAQRHGQDWRDDSILAAADWLESLVPSADWQVRAAAVEARFQAAKAEWAVGHRVQLFDPDDTVAWYLHQARCYADPKLRPDYFVIEGYRIAPLMRRIGQLLPFFREIGGAEERAARLMTKNLAQPDDGIYELLVAGAYRSRGWPKVSFVPEAPGIGKRNDLLIDRPRSHWAVECKRAGRSGYARDERRAGERMGERTHALSRAAGRPMIILAYYREELHLLGDDYLVAKVERFLDGSGPFEWEDEGAAGIVMDVRWGPLHSVLVHDDISFGSSRLFELLVGKYDPSIDFTIAGDWEPAEGRPLHATWIHHVSMVAWRSVSDEAARRKATHFRGLVSRAAGQLPGDRPGVVHVGYEAVGGNSADGQRHMLNRREMRTFEVGATGLRMVYGNYFMNELVTARNESAAVNETMAWYPVAGGKGLGPLPGHMLFMEEDGLPGSHMR</sequence>
<reference evidence="1" key="1">
    <citation type="submission" date="2019-12" db="EMBL/GenBank/DDBJ databases">
        <authorList>
            <person name="Cremers G."/>
        </authorList>
    </citation>
    <scope>NUCLEOTIDE SEQUENCE</scope>
    <source>
        <strain evidence="1">Mbul1</strain>
        <plasmid evidence="1">2</plasmid>
    </source>
</reference>
<accession>A0A679JEZ2</accession>
<dbReference type="EMBL" id="LR743505">
    <property type="protein sequence ID" value="CAA2108978.1"/>
    <property type="molecule type" value="Genomic_DNA"/>
</dbReference>
<proteinExistence type="predicted"/>
<gene>
    <name evidence="1" type="ORF">MBUL_04471</name>
</gene>
<organism evidence="1">
    <name type="scientific">Methylobacterium bullatum</name>
    <dbReference type="NCBI Taxonomy" id="570505"/>
    <lineage>
        <taxon>Bacteria</taxon>
        <taxon>Pseudomonadati</taxon>
        <taxon>Pseudomonadota</taxon>
        <taxon>Alphaproteobacteria</taxon>
        <taxon>Hyphomicrobiales</taxon>
        <taxon>Methylobacteriaceae</taxon>
        <taxon>Methylobacterium</taxon>
    </lineage>
</organism>
<dbReference type="AlphaFoldDB" id="A0A679JEZ2"/>